<protein>
    <submittedName>
        <fullName evidence="2">VOC family protein</fullName>
    </submittedName>
</protein>
<dbReference type="Pfam" id="PF00903">
    <property type="entry name" value="Glyoxalase"/>
    <property type="match status" value="1"/>
</dbReference>
<dbReference type="PANTHER" id="PTHR21366:SF14">
    <property type="entry name" value="GLYOXALASE DOMAIN-CONTAINING PROTEIN 5"/>
    <property type="match status" value="1"/>
</dbReference>
<proteinExistence type="predicted"/>
<dbReference type="OrthoDB" id="9812656at2"/>
<dbReference type="EMBL" id="RFAR01000026">
    <property type="protein sequence ID" value="RMC99255.1"/>
    <property type="molecule type" value="Genomic_DNA"/>
</dbReference>
<dbReference type="PROSITE" id="PS51819">
    <property type="entry name" value="VOC"/>
    <property type="match status" value="1"/>
</dbReference>
<name>A0A454JJS5_9NEIS</name>
<reference evidence="2 3" key="1">
    <citation type="submission" date="2018-10" db="EMBL/GenBank/DDBJ databases">
        <title>Draft genome sequence of Aquitalea MWU14-2217 isolated from a wild cranberry bog in Provincetown, Massachusetts.</title>
        <authorList>
            <person name="Ebadzadsahrai G."/>
            <person name="Soby S."/>
        </authorList>
    </citation>
    <scope>NUCLEOTIDE SEQUENCE [LARGE SCALE GENOMIC DNA]</scope>
    <source>
        <strain evidence="2 3">MWU14-2217</strain>
    </source>
</reference>
<dbReference type="InterPro" id="IPR029068">
    <property type="entry name" value="Glyas_Bleomycin-R_OHBP_Dase"/>
</dbReference>
<dbReference type="PANTHER" id="PTHR21366">
    <property type="entry name" value="GLYOXALASE FAMILY PROTEIN"/>
    <property type="match status" value="1"/>
</dbReference>
<evidence type="ECO:0000313" key="3">
    <source>
        <dbReference type="Proteomes" id="UP000274139"/>
    </source>
</evidence>
<accession>A0A454JJS5</accession>
<dbReference type="AlphaFoldDB" id="A0A454JJS5"/>
<dbReference type="SUPFAM" id="SSF54593">
    <property type="entry name" value="Glyoxalase/Bleomycin resistance protein/Dihydroxybiphenyl dioxygenase"/>
    <property type="match status" value="1"/>
</dbReference>
<gene>
    <name evidence="2" type="ORF">EAY64_07740</name>
</gene>
<keyword evidence="3" id="KW-1185">Reference proteome</keyword>
<dbReference type="Gene3D" id="3.10.180.10">
    <property type="entry name" value="2,3-Dihydroxybiphenyl 1,2-Dioxygenase, domain 1"/>
    <property type="match status" value="1"/>
</dbReference>
<dbReference type="InterPro" id="IPR037523">
    <property type="entry name" value="VOC_core"/>
</dbReference>
<evidence type="ECO:0000259" key="1">
    <source>
        <dbReference type="PROSITE" id="PS51819"/>
    </source>
</evidence>
<feature type="domain" description="VOC" evidence="1">
    <location>
        <begin position="4"/>
        <end position="129"/>
    </location>
</feature>
<dbReference type="RefSeq" id="WP_103524205.1">
    <property type="nucleotide sequence ID" value="NZ_JAIZDC010000003.1"/>
</dbReference>
<dbReference type="InterPro" id="IPR004360">
    <property type="entry name" value="Glyas_Fos-R_dOase_dom"/>
</dbReference>
<sequence length="131" mass="14468">MIAAIDHIVLTTARLDECIAFYCDGLGMTLERFIGGTPPVERLALRFGRQKINIHVQGKEFEPKAQLPTPGALDLCFIAELPLAEVIQQLQARQIAIIEGPVLRTGATGKINSVYVRDPDHNLIEISEYLS</sequence>
<evidence type="ECO:0000313" key="2">
    <source>
        <dbReference type="EMBL" id="RMC99255.1"/>
    </source>
</evidence>
<dbReference type="InterPro" id="IPR050383">
    <property type="entry name" value="GlyoxalaseI/FosfomycinResist"/>
</dbReference>
<comment type="caution">
    <text evidence="2">The sequence shown here is derived from an EMBL/GenBank/DDBJ whole genome shotgun (WGS) entry which is preliminary data.</text>
</comment>
<dbReference type="Proteomes" id="UP000274139">
    <property type="component" value="Unassembled WGS sequence"/>
</dbReference>
<organism evidence="2 3">
    <name type="scientific">Aquitalea palustris</name>
    <dbReference type="NCBI Taxonomy" id="2480983"/>
    <lineage>
        <taxon>Bacteria</taxon>
        <taxon>Pseudomonadati</taxon>
        <taxon>Pseudomonadota</taxon>
        <taxon>Betaproteobacteria</taxon>
        <taxon>Neisseriales</taxon>
        <taxon>Chromobacteriaceae</taxon>
        <taxon>Aquitalea</taxon>
    </lineage>
</organism>
<dbReference type="CDD" id="cd07253">
    <property type="entry name" value="GLOD5"/>
    <property type="match status" value="1"/>
</dbReference>